<keyword evidence="1" id="KW-0472">Membrane</keyword>
<accession>A0ABV6NMW1</accession>
<keyword evidence="3" id="KW-1185">Reference proteome</keyword>
<proteinExistence type="predicted"/>
<evidence type="ECO:0000313" key="2">
    <source>
        <dbReference type="EMBL" id="MFC0561468.1"/>
    </source>
</evidence>
<feature type="transmembrane region" description="Helical" evidence="1">
    <location>
        <begin position="37"/>
        <end position="58"/>
    </location>
</feature>
<gene>
    <name evidence="2" type="ORF">ACFFH4_21350</name>
</gene>
<keyword evidence="1" id="KW-0812">Transmembrane</keyword>
<dbReference type="Proteomes" id="UP001589833">
    <property type="component" value="Unassembled WGS sequence"/>
</dbReference>
<protein>
    <submittedName>
        <fullName evidence="2">Uncharacterized protein</fullName>
    </submittedName>
</protein>
<evidence type="ECO:0000256" key="1">
    <source>
        <dbReference type="SAM" id="Phobius"/>
    </source>
</evidence>
<reference evidence="2 3" key="1">
    <citation type="submission" date="2024-09" db="EMBL/GenBank/DDBJ databases">
        <authorList>
            <person name="Sun Q."/>
            <person name="Mori K."/>
        </authorList>
    </citation>
    <scope>NUCLEOTIDE SEQUENCE [LARGE SCALE GENOMIC DNA]</scope>
    <source>
        <strain evidence="2 3">NCAIM B.02301</strain>
    </source>
</reference>
<name>A0ABV6NMW1_9BACI</name>
<feature type="transmembrane region" description="Helical" evidence="1">
    <location>
        <begin position="7"/>
        <end position="25"/>
    </location>
</feature>
<dbReference type="EMBL" id="JBHLTR010000062">
    <property type="protein sequence ID" value="MFC0561468.1"/>
    <property type="molecule type" value="Genomic_DNA"/>
</dbReference>
<comment type="caution">
    <text evidence="2">The sequence shown here is derived from an EMBL/GenBank/DDBJ whole genome shotgun (WGS) entry which is preliminary data.</text>
</comment>
<sequence length="67" mass="7721">MPKLIKTMLFWIIVFPVIVTTLLILTDYFSGEPIEMVSYLPNLLGFATGGIFIGFIMYQVKNLKYEK</sequence>
<evidence type="ECO:0000313" key="3">
    <source>
        <dbReference type="Proteomes" id="UP001589833"/>
    </source>
</evidence>
<dbReference type="RefSeq" id="WP_273848420.1">
    <property type="nucleotide sequence ID" value="NZ_JAQQWT010000085.1"/>
</dbReference>
<keyword evidence="1" id="KW-1133">Transmembrane helix</keyword>
<organism evidence="2 3">
    <name type="scientific">Halalkalibacter alkalisediminis</name>
    <dbReference type="NCBI Taxonomy" id="935616"/>
    <lineage>
        <taxon>Bacteria</taxon>
        <taxon>Bacillati</taxon>
        <taxon>Bacillota</taxon>
        <taxon>Bacilli</taxon>
        <taxon>Bacillales</taxon>
        <taxon>Bacillaceae</taxon>
        <taxon>Halalkalibacter</taxon>
    </lineage>
</organism>